<proteinExistence type="inferred from homology"/>
<dbReference type="RefSeq" id="WP_091509112.1">
    <property type="nucleotide sequence ID" value="NZ_FOLE01000002.1"/>
</dbReference>
<evidence type="ECO:0000256" key="1">
    <source>
        <dbReference type="ARBA" id="ARBA00009477"/>
    </source>
</evidence>
<evidence type="ECO:0000256" key="2">
    <source>
        <dbReference type="ARBA" id="ARBA00022448"/>
    </source>
</evidence>
<dbReference type="AlphaFoldDB" id="A0A1I1G1R6"/>
<dbReference type="InterPro" id="IPR051909">
    <property type="entry name" value="MFP_Cation_Efflux"/>
</dbReference>
<dbReference type="GO" id="GO:0016020">
    <property type="term" value="C:membrane"/>
    <property type="evidence" value="ECO:0007669"/>
    <property type="project" value="InterPro"/>
</dbReference>
<dbReference type="NCBIfam" id="TIGR01730">
    <property type="entry name" value="RND_mfp"/>
    <property type="match status" value="1"/>
</dbReference>
<dbReference type="Proteomes" id="UP000199514">
    <property type="component" value="Unassembled WGS sequence"/>
</dbReference>
<dbReference type="STRING" id="927664.SAMN05421780_102405"/>
<protein>
    <submittedName>
        <fullName evidence="5">Membrane fusion protein, cobalt-zinc-cadmium efflux system</fullName>
    </submittedName>
</protein>
<organism evidence="5 6">
    <name type="scientific">Flexibacter flexilis DSM 6793</name>
    <dbReference type="NCBI Taxonomy" id="927664"/>
    <lineage>
        <taxon>Bacteria</taxon>
        <taxon>Pseudomonadati</taxon>
        <taxon>Bacteroidota</taxon>
        <taxon>Cytophagia</taxon>
        <taxon>Cytophagales</taxon>
        <taxon>Flexibacteraceae</taxon>
        <taxon>Flexibacter</taxon>
    </lineage>
</organism>
<dbReference type="GO" id="GO:0030313">
    <property type="term" value="C:cell envelope"/>
    <property type="evidence" value="ECO:0007669"/>
    <property type="project" value="TreeGrafter"/>
</dbReference>
<dbReference type="GO" id="GO:0015679">
    <property type="term" value="P:plasma membrane copper ion transport"/>
    <property type="evidence" value="ECO:0007669"/>
    <property type="project" value="TreeGrafter"/>
</dbReference>
<comment type="similarity">
    <text evidence="1">Belongs to the membrane fusion protein (MFP) (TC 8.A.1) family.</text>
</comment>
<dbReference type="InterPro" id="IPR058792">
    <property type="entry name" value="Beta-barrel_RND_2"/>
</dbReference>
<reference evidence="5 6" key="1">
    <citation type="submission" date="2016-10" db="EMBL/GenBank/DDBJ databases">
        <authorList>
            <person name="de Groot N.N."/>
        </authorList>
    </citation>
    <scope>NUCLEOTIDE SEQUENCE [LARGE SCALE GENOMIC DNA]</scope>
    <source>
        <strain evidence="5 6">DSM 6793</strain>
    </source>
</reference>
<feature type="domain" description="CusB-like beta-barrel" evidence="4">
    <location>
        <begin position="229"/>
        <end position="301"/>
    </location>
</feature>
<dbReference type="Pfam" id="PF25954">
    <property type="entry name" value="Beta-barrel_RND_2"/>
    <property type="match status" value="1"/>
</dbReference>
<dbReference type="PROSITE" id="PS51257">
    <property type="entry name" value="PROKAR_LIPOPROTEIN"/>
    <property type="match status" value="1"/>
</dbReference>
<evidence type="ECO:0000259" key="4">
    <source>
        <dbReference type="Pfam" id="PF25954"/>
    </source>
</evidence>
<dbReference type="Gene3D" id="2.40.30.170">
    <property type="match status" value="1"/>
</dbReference>
<dbReference type="PANTHER" id="PTHR30097:SF4">
    <property type="entry name" value="SLR6042 PROTEIN"/>
    <property type="match status" value="1"/>
</dbReference>
<sequence>MKNLIFVYISALFLLGSCGKKAENTAQETEKETIETEVTLTDAQIKTSGIQLGEITPKSISSTLKVNGVIDVPPQNLVSISAPLGGYLKSTKLLPGMHVSKNEVIAIMEDQQYIQLQQDFLTAKNMLGLLEKDLQRQKELNASNAASDKVYQQALADFQSEKIKLKALKEKLLIIGINPEKLTADNISKSVNIKSPIEGYVSVVNVNIGKYVAPTEVLFELINPTDIHLNLSVFEQDLSKIKLGQKLYAYTNADPTNKHLCEIILIGKNLSASRNVEVHCHFEQYDHTLIPGMFMNAEIETRNAAVSALPEEAIVHYENKDYVFVAENAHKFQMVEVKTGGEEEGFVEIKNAKDLPSEKQKIVYKGAYSLLMKLKNVAEEE</sequence>
<gene>
    <name evidence="5" type="ORF">SAMN05421780_102405</name>
</gene>
<dbReference type="SUPFAM" id="SSF111369">
    <property type="entry name" value="HlyD-like secretion proteins"/>
    <property type="match status" value="1"/>
</dbReference>
<dbReference type="EMBL" id="FOLE01000002">
    <property type="protein sequence ID" value="SFC05256.1"/>
    <property type="molecule type" value="Genomic_DNA"/>
</dbReference>
<dbReference type="GO" id="GO:0060003">
    <property type="term" value="P:copper ion export"/>
    <property type="evidence" value="ECO:0007669"/>
    <property type="project" value="TreeGrafter"/>
</dbReference>
<evidence type="ECO:0000256" key="3">
    <source>
        <dbReference type="SAM" id="SignalP"/>
    </source>
</evidence>
<keyword evidence="3" id="KW-0732">Signal</keyword>
<dbReference type="PANTHER" id="PTHR30097">
    <property type="entry name" value="CATION EFFLUX SYSTEM PROTEIN CUSB"/>
    <property type="match status" value="1"/>
</dbReference>
<dbReference type="Gene3D" id="2.40.420.20">
    <property type="match status" value="1"/>
</dbReference>
<accession>A0A1I1G1R6</accession>
<dbReference type="OrthoDB" id="9814657at2"/>
<keyword evidence="2" id="KW-0813">Transport</keyword>
<evidence type="ECO:0000313" key="6">
    <source>
        <dbReference type="Proteomes" id="UP000199514"/>
    </source>
</evidence>
<feature type="signal peptide" evidence="3">
    <location>
        <begin position="1"/>
        <end position="22"/>
    </location>
</feature>
<keyword evidence="6" id="KW-1185">Reference proteome</keyword>
<dbReference type="InterPro" id="IPR006143">
    <property type="entry name" value="RND_pump_MFP"/>
</dbReference>
<feature type="chain" id="PRO_5011571883" evidence="3">
    <location>
        <begin position="23"/>
        <end position="381"/>
    </location>
</feature>
<name>A0A1I1G1R6_9BACT</name>
<dbReference type="Gene3D" id="1.10.287.470">
    <property type="entry name" value="Helix hairpin bin"/>
    <property type="match status" value="1"/>
</dbReference>
<dbReference type="GO" id="GO:0022857">
    <property type="term" value="F:transmembrane transporter activity"/>
    <property type="evidence" value="ECO:0007669"/>
    <property type="project" value="InterPro"/>
</dbReference>
<evidence type="ECO:0000313" key="5">
    <source>
        <dbReference type="EMBL" id="SFC05256.1"/>
    </source>
</evidence>